<dbReference type="KEGG" id="hut:Huta_0701"/>
<name>C7NTP8_HALUD</name>
<organism evidence="1 2">
    <name type="scientific">Halorhabdus utahensis (strain DSM 12940 / JCM 11049 / AX-2)</name>
    <dbReference type="NCBI Taxonomy" id="519442"/>
    <lineage>
        <taxon>Archaea</taxon>
        <taxon>Methanobacteriati</taxon>
        <taxon>Methanobacteriota</taxon>
        <taxon>Stenosarchaea group</taxon>
        <taxon>Halobacteria</taxon>
        <taxon>Halobacteriales</taxon>
        <taxon>Haloarculaceae</taxon>
        <taxon>Halorhabdus</taxon>
    </lineage>
</organism>
<protein>
    <recommendedName>
        <fullName evidence="3">DUF4177 domain-containing protein</fullName>
    </recommendedName>
</protein>
<keyword evidence="2" id="KW-1185">Reference proteome</keyword>
<dbReference type="eggNOG" id="arCOG03953">
    <property type="taxonomic scope" value="Archaea"/>
</dbReference>
<reference evidence="1 2" key="1">
    <citation type="journal article" date="2009" name="Stand. Genomic Sci.">
        <title>Complete genome sequence of Halorhabdus utahensis type strain (AX-2).</title>
        <authorList>
            <person name="Anderson I."/>
            <person name="Tindall B.J."/>
            <person name="Pomrenke H."/>
            <person name="Goker M."/>
            <person name="Lapidus A."/>
            <person name="Nolan M."/>
            <person name="Copeland A."/>
            <person name="Glavina Del Rio T."/>
            <person name="Chen F."/>
            <person name="Tice H."/>
            <person name="Cheng J.F."/>
            <person name="Lucas S."/>
            <person name="Chertkov O."/>
            <person name="Bruce D."/>
            <person name="Brettin T."/>
            <person name="Detter J.C."/>
            <person name="Han C."/>
            <person name="Goodwin L."/>
            <person name="Land M."/>
            <person name="Hauser L."/>
            <person name="Chang Y.J."/>
            <person name="Jeffries C.D."/>
            <person name="Pitluck S."/>
            <person name="Pati A."/>
            <person name="Mavromatis K."/>
            <person name="Ivanova N."/>
            <person name="Ovchinnikova G."/>
            <person name="Chen A."/>
            <person name="Palaniappan K."/>
            <person name="Chain P."/>
            <person name="Rohde M."/>
            <person name="Bristow J."/>
            <person name="Eisen J.A."/>
            <person name="Markowitz V."/>
            <person name="Hugenholtz P."/>
            <person name="Kyrpides N.C."/>
            <person name="Klenk H.P."/>
        </authorList>
    </citation>
    <scope>NUCLEOTIDE SEQUENCE [LARGE SCALE GENOMIC DNA]</scope>
    <source>
        <strain evidence="2">DSM 12940 / JCM 11049 / AX-2</strain>
    </source>
</reference>
<sequence length="57" mass="6432">MSDQQYVYTLHETEGNKQSIGDLDAIINEYASEGWHLTETIARNGTTIGLVFEREVS</sequence>
<accession>C7NTP8</accession>
<evidence type="ECO:0008006" key="3">
    <source>
        <dbReference type="Google" id="ProtNLM"/>
    </source>
</evidence>
<evidence type="ECO:0000313" key="1">
    <source>
        <dbReference type="EMBL" id="ACV10887.1"/>
    </source>
</evidence>
<dbReference type="Proteomes" id="UP000002071">
    <property type="component" value="Chromosome"/>
</dbReference>
<dbReference type="OrthoDB" id="261828at2157"/>
<gene>
    <name evidence="1" type="ordered locus">Huta_0701</name>
</gene>
<dbReference type="HOGENOM" id="CLU_2985609_0_0_2"/>
<proteinExistence type="predicted"/>
<evidence type="ECO:0000313" key="2">
    <source>
        <dbReference type="Proteomes" id="UP000002071"/>
    </source>
</evidence>
<dbReference type="GeneID" id="79194250"/>
<dbReference type="EMBL" id="CP001687">
    <property type="protein sequence ID" value="ACV10887.1"/>
    <property type="molecule type" value="Genomic_DNA"/>
</dbReference>
<dbReference type="RefSeq" id="WP_015788467.1">
    <property type="nucleotide sequence ID" value="NC_013158.1"/>
</dbReference>
<dbReference type="STRING" id="519442.Huta_0701"/>
<dbReference type="AlphaFoldDB" id="C7NTP8"/>